<dbReference type="EMBL" id="LPZR01000036">
    <property type="protein sequence ID" value="KYO56820.1"/>
    <property type="molecule type" value="Genomic_DNA"/>
</dbReference>
<feature type="signal peptide" evidence="2">
    <location>
        <begin position="1"/>
        <end position="29"/>
    </location>
</feature>
<dbReference type="RefSeq" id="WP_062761809.1">
    <property type="nucleotide sequence ID" value="NZ_CP121042.1"/>
</dbReference>
<evidence type="ECO:0000313" key="4">
    <source>
        <dbReference type="Proteomes" id="UP000075787"/>
    </source>
</evidence>
<evidence type="ECO:0000256" key="2">
    <source>
        <dbReference type="SAM" id="SignalP"/>
    </source>
</evidence>
<gene>
    <name evidence="3" type="ORF">AUP44_21675</name>
</gene>
<dbReference type="AlphaFoldDB" id="A0A161Q7J7"/>
<name>A0A161Q7J7_9PROT</name>
<dbReference type="InterPro" id="IPR038404">
    <property type="entry name" value="TRAP_DctP_sf"/>
</dbReference>
<dbReference type="GO" id="GO:0055085">
    <property type="term" value="P:transmembrane transport"/>
    <property type="evidence" value="ECO:0007669"/>
    <property type="project" value="InterPro"/>
</dbReference>
<comment type="caution">
    <text evidence="3">The sequence shown here is derived from an EMBL/GenBank/DDBJ whole genome shotgun (WGS) entry which is preliminary data.</text>
</comment>
<evidence type="ECO:0000256" key="1">
    <source>
        <dbReference type="ARBA" id="ARBA00022729"/>
    </source>
</evidence>
<dbReference type="Pfam" id="PF03480">
    <property type="entry name" value="DctP"/>
    <property type="match status" value="1"/>
</dbReference>
<dbReference type="PANTHER" id="PTHR33376">
    <property type="match status" value="1"/>
</dbReference>
<sequence>MHHPTLRRGFAAIAAAAAFTLFQPVASRAADVQWDVSLPWGPTEFHSTNAQKFAEEVKAVTGGAVEMTIHTGGALGIKANESLRAVEDGAVPMAEYAAFQNVGEIPLLGVESIPFLISDYSDLAALMKIVRPVWEAELQKRGQKVLYVVPWPSQNFFTKTPVATLDDLKGVRMRTYDRVTADMVTRLGMVALQMNNPDIVPALASGKLDAVMTSGTTAVAQKYWEFLKHAYNTNHMWASNLMVVNLDEWNRLDPKQQKMIEATAHKLEPQFWEISKAEHAKRMDELRANGMTVEPASDALKTAMRQATASMEGEFVTANPAAAPLLDAYHKAVGH</sequence>
<organism evidence="3 4">
    <name type="scientific">Tistrella mobilis</name>
    <dbReference type="NCBI Taxonomy" id="171437"/>
    <lineage>
        <taxon>Bacteria</taxon>
        <taxon>Pseudomonadati</taxon>
        <taxon>Pseudomonadota</taxon>
        <taxon>Alphaproteobacteria</taxon>
        <taxon>Geminicoccales</taxon>
        <taxon>Geminicoccaceae</taxon>
        <taxon>Tistrella</taxon>
    </lineage>
</organism>
<protein>
    <recommendedName>
        <fullName evidence="5">C4-dicarboxylate-binding periplasmic protein</fullName>
    </recommendedName>
</protein>
<keyword evidence="1 2" id="KW-0732">Signal</keyword>
<dbReference type="Proteomes" id="UP000075787">
    <property type="component" value="Unassembled WGS sequence"/>
</dbReference>
<dbReference type="CDD" id="cd13602">
    <property type="entry name" value="PBP2_TRAP_BpDctp6_7"/>
    <property type="match status" value="1"/>
</dbReference>
<dbReference type="NCBIfam" id="NF037995">
    <property type="entry name" value="TRAP_S1"/>
    <property type="match status" value="1"/>
</dbReference>
<dbReference type="Gene3D" id="3.40.190.170">
    <property type="entry name" value="Bacterial extracellular solute-binding protein, family 7"/>
    <property type="match status" value="1"/>
</dbReference>
<feature type="chain" id="PRO_5007825870" description="C4-dicarboxylate-binding periplasmic protein" evidence="2">
    <location>
        <begin position="30"/>
        <end position="335"/>
    </location>
</feature>
<dbReference type="PANTHER" id="PTHR33376:SF4">
    <property type="entry name" value="SIALIC ACID-BINDING PERIPLASMIC PROTEIN SIAP"/>
    <property type="match status" value="1"/>
</dbReference>
<accession>A0A161Q7J7</accession>
<evidence type="ECO:0000313" key="3">
    <source>
        <dbReference type="EMBL" id="KYO56820.1"/>
    </source>
</evidence>
<dbReference type="OrthoDB" id="9783941at2"/>
<evidence type="ECO:0008006" key="5">
    <source>
        <dbReference type="Google" id="ProtNLM"/>
    </source>
</evidence>
<proteinExistence type="predicted"/>
<dbReference type="InterPro" id="IPR018389">
    <property type="entry name" value="DctP_fam"/>
</dbReference>
<reference evidence="3 4" key="1">
    <citation type="submission" date="2015-12" db="EMBL/GenBank/DDBJ databases">
        <title>Genome sequence of Tistrella mobilis MCCC 1A02139.</title>
        <authorList>
            <person name="Lu L."/>
            <person name="Lai Q."/>
            <person name="Shao Z."/>
            <person name="Qian P."/>
        </authorList>
    </citation>
    <scope>NUCLEOTIDE SEQUENCE [LARGE SCALE GENOMIC DNA]</scope>
    <source>
        <strain evidence="3 4">MCCC 1A02139</strain>
    </source>
</reference>
<dbReference type="GeneID" id="97239008"/>